<evidence type="ECO:0000313" key="2">
    <source>
        <dbReference type="EMBL" id="PFG50890.1"/>
    </source>
</evidence>
<dbReference type="Proteomes" id="UP000243542">
    <property type="component" value="Unassembled WGS sequence"/>
</dbReference>
<protein>
    <submittedName>
        <fullName evidence="2">Uncharacterized protein</fullName>
    </submittedName>
</protein>
<dbReference type="AlphaFoldDB" id="A0A2A9FK52"/>
<name>A0A2A9FK52_9PSEU</name>
<evidence type="ECO:0000256" key="1">
    <source>
        <dbReference type="SAM" id="MobiDB-lite"/>
    </source>
</evidence>
<reference evidence="2 3" key="1">
    <citation type="submission" date="2017-10" db="EMBL/GenBank/DDBJ databases">
        <title>Sequencing the genomes of 1000 actinobacteria strains.</title>
        <authorList>
            <person name="Klenk H.-P."/>
        </authorList>
    </citation>
    <scope>NUCLEOTIDE SEQUENCE [LARGE SCALE GENOMIC DNA]</scope>
    <source>
        <strain evidence="2 3">DSM 46092</strain>
    </source>
</reference>
<evidence type="ECO:0000313" key="3">
    <source>
        <dbReference type="Proteomes" id="UP000243542"/>
    </source>
</evidence>
<feature type="compositionally biased region" description="Polar residues" evidence="1">
    <location>
        <begin position="56"/>
        <end position="67"/>
    </location>
</feature>
<dbReference type="EMBL" id="PDJK01000002">
    <property type="protein sequence ID" value="PFG50890.1"/>
    <property type="molecule type" value="Genomic_DNA"/>
</dbReference>
<keyword evidence="3" id="KW-1185">Reference proteome</keyword>
<feature type="region of interest" description="Disordered" evidence="1">
    <location>
        <begin position="47"/>
        <end position="69"/>
    </location>
</feature>
<proteinExistence type="predicted"/>
<organism evidence="2 3">
    <name type="scientific">Amycolatopsis sulphurea</name>
    <dbReference type="NCBI Taxonomy" id="76022"/>
    <lineage>
        <taxon>Bacteria</taxon>
        <taxon>Bacillati</taxon>
        <taxon>Actinomycetota</taxon>
        <taxon>Actinomycetes</taxon>
        <taxon>Pseudonocardiales</taxon>
        <taxon>Pseudonocardiaceae</taxon>
        <taxon>Amycolatopsis</taxon>
    </lineage>
</organism>
<comment type="caution">
    <text evidence="2">The sequence shown here is derived from an EMBL/GenBank/DDBJ whole genome shotgun (WGS) entry which is preliminary data.</text>
</comment>
<accession>A0A2A9FK52</accession>
<gene>
    <name evidence="2" type="ORF">ATK36_6149</name>
</gene>
<sequence length="83" mass="9144">MTTPPGLAHLRSQTHSNLTAPLMLCWEAVAGFTDRSLRAVKGPFTDSESVKGPFTDSRQARSGQPATSRAARMMLSVSIPWWW</sequence>